<protein>
    <submittedName>
        <fullName evidence="2">Uma2 family endonuclease</fullName>
    </submittedName>
</protein>
<dbReference type="PANTHER" id="PTHR35400:SF3">
    <property type="entry name" value="SLL1072 PROTEIN"/>
    <property type="match status" value="1"/>
</dbReference>
<evidence type="ECO:0000259" key="1">
    <source>
        <dbReference type="Pfam" id="PF05685"/>
    </source>
</evidence>
<dbReference type="GO" id="GO:0004519">
    <property type="term" value="F:endonuclease activity"/>
    <property type="evidence" value="ECO:0007669"/>
    <property type="project" value="UniProtKB-KW"/>
</dbReference>
<dbReference type="SUPFAM" id="SSF52980">
    <property type="entry name" value="Restriction endonuclease-like"/>
    <property type="match status" value="1"/>
</dbReference>
<dbReference type="InterPro" id="IPR011335">
    <property type="entry name" value="Restrct_endonuc-II-like"/>
</dbReference>
<dbReference type="PANTHER" id="PTHR35400">
    <property type="entry name" value="SLR1083 PROTEIN"/>
    <property type="match status" value="1"/>
</dbReference>
<name>A0A367ETI6_9ACTN</name>
<dbReference type="AlphaFoldDB" id="A0A367ETI6"/>
<dbReference type="RefSeq" id="WP_114023647.1">
    <property type="nucleotide sequence ID" value="NZ_QOIN01000047.1"/>
</dbReference>
<dbReference type="Gene3D" id="3.90.1570.10">
    <property type="entry name" value="tt1808, chain A"/>
    <property type="match status" value="1"/>
</dbReference>
<keyword evidence="2" id="KW-0540">Nuclease</keyword>
<comment type="caution">
    <text evidence="2">The sequence shown here is derived from an EMBL/GenBank/DDBJ whole genome shotgun (WGS) entry which is preliminary data.</text>
</comment>
<proteinExistence type="predicted"/>
<gene>
    <name evidence="2" type="ORF">DTL70_19455</name>
</gene>
<accession>A0A367ETI6</accession>
<evidence type="ECO:0000313" key="2">
    <source>
        <dbReference type="EMBL" id="RCG20905.1"/>
    </source>
</evidence>
<dbReference type="Pfam" id="PF05685">
    <property type="entry name" value="Uma2"/>
    <property type="match status" value="1"/>
</dbReference>
<dbReference type="CDD" id="cd06260">
    <property type="entry name" value="DUF820-like"/>
    <property type="match status" value="1"/>
</dbReference>
<dbReference type="Proteomes" id="UP000252914">
    <property type="component" value="Unassembled WGS sequence"/>
</dbReference>
<feature type="domain" description="Putative restriction endonuclease" evidence="1">
    <location>
        <begin position="10"/>
        <end position="159"/>
    </location>
</feature>
<dbReference type="InterPro" id="IPR012296">
    <property type="entry name" value="Nuclease_put_TT1808"/>
</dbReference>
<evidence type="ECO:0000313" key="3">
    <source>
        <dbReference type="Proteomes" id="UP000252914"/>
    </source>
</evidence>
<keyword evidence="3" id="KW-1185">Reference proteome</keyword>
<dbReference type="EMBL" id="QOIN01000047">
    <property type="protein sequence ID" value="RCG20905.1"/>
    <property type="molecule type" value="Genomic_DNA"/>
</dbReference>
<keyword evidence="2" id="KW-0378">Hydrolase</keyword>
<reference evidence="2 3" key="1">
    <citation type="submission" date="2018-06" db="EMBL/GenBank/DDBJ databases">
        <title>Streptomyces reniochalinae sp. nov. and Streptomyces diacarnus sp. nov. from marine sponges.</title>
        <authorList>
            <person name="Li L."/>
        </authorList>
    </citation>
    <scope>NUCLEOTIDE SEQUENCE [LARGE SCALE GENOMIC DNA]</scope>
    <source>
        <strain evidence="2 3">LHW51701</strain>
    </source>
</reference>
<dbReference type="InterPro" id="IPR008538">
    <property type="entry name" value="Uma2"/>
</dbReference>
<sequence>MDDLLARGAVPEGYTVEIFDGEVIMTPQSPEQDVTVAEARYAVWQTPIGRDRVFSDVLVRFPGENDAAPDLVILAEEAERRGNSYNCTEVLAALEVPSRPDDDKDYVRNVAKYARFGVDLYVIADPFKKLCTLMTEPYATGYAKVEEIPYGEPLRLTLSTGERVEIDTSAFPVRS</sequence>
<keyword evidence="2" id="KW-0255">Endonuclease</keyword>
<organism evidence="2 3">
    <name type="scientific">Streptomyces diacarni</name>
    <dbReference type="NCBI Taxonomy" id="2800381"/>
    <lineage>
        <taxon>Bacteria</taxon>
        <taxon>Bacillati</taxon>
        <taxon>Actinomycetota</taxon>
        <taxon>Actinomycetes</taxon>
        <taxon>Kitasatosporales</taxon>
        <taxon>Streptomycetaceae</taxon>
        <taxon>Streptomyces</taxon>
    </lineage>
</organism>